<comment type="caution">
    <text evidence="2">The sequence shown here is derived from an EMBL/GenBank/DDBJ whole genome shotgun (WGS) entry which is preliminary data.</text>
</comment>
<organism evidence="2 3">
    <name type="scientific">Paramecium primaurelia</name>
    <dbReference type="NCBI Taxonomy" id="5886"/>
    <lineage>
        <taxon>Eukaryota</taxon>
        <taxon>Sar</taxon>
        <taxon>Alveolata</taxon>
        <taxon>Ciliophora</taxon>
        <taxon>Intramacronucleata</taxon>
        <taxon>Oligohymenophorea</taxon>
        <taxon>Peniculida</taxon>
        <taxon>Parameciidae</taxon>
        <taxon>Paramecium</taxon>
    </lineage>
</organism>
<evidence type="ECO:0000313" key="3">
    <source>
        <dbReference type="Proteomes" id="UP000688137"/>
    </source>
</evidence>
<dbReference type="PIRSF" id="PIRSF000705">
    <property type="entry name" value="DNK"/>
    <property type="match status" value="1"/>
</dbReference>
<evidence type="ECO:0000259" key="1">
    <source>
        <dbReference type="Pfam" id="PF01712"/>
    </source>
</evidence>
<dbReference type="PANTHER" id="PTHR10513">
    <property type="entry name" value="DEOXYNUCLEOSIDE KINASE"/>
    <property type="match status" value="1"/>
</dbReference>
<dbReference type="GO" id="GO:0019136">
    <property type="term" value="F:deoxynucleoside kinase activity"/>
    <property type="evidence" value="ECO:0007669"/>
    <property type="project" value="TreeGrafter"/>
</dbReference>
<dbReference type="FunFam" id="3.40.50.300:FF:003847">
    <property type="entry name" value="Uncharacterized protein"/>
    <property type="match status" value="1"/>
</dbReference>
<dbReference type="GO" id="GO:0005737">
    <property type="term" value="C:cytoplasm"/>
    <property type="evidence" value="ECO:0007669"/>
    <property type="project" value="TreeGrafter"/>
</dbReference>
<dbReference type="InterPro" id="IPR050566">
    <property type="entry name" value="Deoxyribonucleoside_kinase"/>
</dbReference>
<feature type="domain" description="Deoxynucleoside kinase" evidence="1">
    <location>
        <begin position="9"/>
        <end position="228"/>
    </location>
</feature>
<protein>
    <recommendedName>
        <fullName evidence="1">Deoxynucleoside kinase domain-containing protein</fullName>
    </recommendedName>
</protein>
<gene>
    <name evidence="2" type="ORF">PPRIM_AZ9-3.1.T0200018</name>
</gene>
<keyword evidence="3" id="KW-1185">Reference proteome</keyword>
<accession>A0A8S1KEW7</accession>
<dbReference type="Proteomes" id="UP000688137">
    <property type="component" value="Unassembled WGS sequence"/>
</dbReference>
<dbReference type="InterPro" id="IPR031314">
    <property type="entry name" value="DNK_dom"/>
</dbReference>
<sequence length="232" mass="27633">MKSKQYTLISIEGNIGSGKSTLLRLMQQKYPDLRFIAEPVNEWQSINGDPSLNLLGSFYEEPSRWAYTMQVYAFYSRLKHWKEVLSDPLNPEDRHLILSERSIEADKEIFAVNGHKNGMINNLEYALYEKFYDWLCDEVFGKKIQKQMIIYLQVDPDVCYSRMQKRARDEEKNTISKEYLTQIHNRHEEWLLRETHQNTSILVLNGDKEFESDLIQQDKMFNTIDQFLQELF</sequence>
<reference evidence="2" key="1">
    <citation type="submission" date="2021-01" db="EMBL/GenBank/DDBJ databases">
        <authorList>
            <consortium name="Genoscope - CEA"/>
            <person name="William W."/>
        </authorList>
    </citation>
    <scope>NUCLEOTIDE SEQUENCE</scope>
</reference>
<dbReference type="AlphaFoldDB" id="A0A8S1KEW7"/>
<dbReference type="Pfam" id="PF01712">
    <property type="entry name" value="dNK"/>
    <property type="match status" value="1"/>
</dbReference>
<proteinExistence type="predicted"/>
<dbReference type="EMBL" id="CAJJDM010000017">
    <property type="protein sequence ID" value="CAD8052821.1"/>
    <property type="molecule type" value="Genomic_DNA"/>
</dbReference>
<dbReference type="PANTHER" id="PTHR10513:SF35">
    <property type="entry name" value="DEOXYADENOSINE KINASE"/>
    <property type="match status" value="1"/>
</dbReference>
<evidence type="ECO:0000313" key="2">
    <source>
        <dbReference type="EMBL" id="CAD8052821.1"/>
    </source>
</evidence>
<dbReference type="CDD" id="cd01673">
    <property type="entry name" value="dNK"/>
    <property type="match status" value="1"/>
</dbReference>
<dbReference type="InterPro" id="IPR002624">
    <property type="entry name" value="DCK/DGK"/>
</dbReference>
<name>A0A8S1KEW7_PARPR</name>
<dbReference type="OMA" id="FQMNADI"/>